<accession>A0ABP9P154</accession>
<dbReference type="SUPFAM" id="SSF46785">
    <property type="entry name" value="Winged helix' DNA-binding domain"/>
    <property type="match status" value="1"/>
</dbReference>
<evidence type="ECO:0000313" key="3">
    <source>
        <dbReference type="Proteomes" id="UP001500804"/>
    </source>
</evidence>
<evidence type="ECO:0000259" key="1">
    <source>
        <dbReference type="PROSITE" id="PS50995"/>
    </source>
</evidence>
<dbReference type="RefSeq" id="WP_345611233.1">
    <property type="nucleotide sequence ID" value="NZ_BAABJO010000037.1"/>
</dbReference>
<feature type="domain" description="HTH marR-type" evidence="1">
    <location>
        <begin position="11"/>
        <end position="143"/>
    </location>
</feature>
<dbReference type="InterPro" id="IPR000835">
    <property type="entry name" value="HTH_MarR-typ"/>
</dbReference>
<dbReference type="InterPro" id="IPR036388">
    <property type="entry name" value="WH-like_DNA-bd_sf"/>
</dbReference>
<evidence type="ECO:0000313" key="2">
    <source>
        <dbReference type="EMBL" id="GAA5137575.1"/>
    </source>
</evidence>
<dbReference type="PROSITE" id="PS50995">
    <property type="entry name" value="HTH_MARR_2"/>
    <property type="match status" value="1"/>
</dbReference>
<dbReference type="EMBL" id="BAABJO010000037">
    <property type="protein sequence ID" value="GAA5137575.1"/>
    <property type="molecule type" value="Genomic_DNA"/>
</dbReference>
<dbReference type="PRINTS" id="PR00598">
    <property type="entry name" value="HTHMARR"/>
</dbReference>
<sequence>MTAPVPGELPPYAVGQLLRRAHSRAARAFSEALTPLGIEGRHFGVLVVLAFDGPQTQRDLAERVGSDRVSMMRVVDDLEARELAVRRPVPGDRRLRAVELTDHGRDVFHAAEKSARETSDALLAHLEPAERTALTGLLLRFLQGTGPAAP</sequence>
<proteinExistence type="predicted"/>
<dbReference type="InterPro" id="IPR036390">
    <property type="entry name" value="WH_DNA-bd_sf"/>
</dbReference>
<organism evidence="2 3">
    <name type="scientific">Pseudonocardia adelaidensis</name>
    <dbReference type="NCBI Taxonomy" id="648754"/>
    <lineage>
        <taxon>Bacteria</taxon>
        <taxon>Bacillati</taxon>
        <taxon>Actinomycetota</taxon>
        <taxon>Actinomycetes</taxon>
        <taxon>Pseudonocardiales</taxon>
        <taxon>Pseudonocardiaceae</taxon>
        <taxon>Pseudonocardia</taxon>
    </lineage>
</organism>
<protein>
    <recommendedName>
        <fullName evidence="1">HTH marR-type domain-containing protein</fullName>
    </recommendedName>
</protein>
<comment type="caution">
    <text evidence="2">The sequence shown here is derived from an EMBL/GenBank/DDBJ whole genome shotgun (WGS) entry which is preliminary data.</text>
</comment>
<keyword evidence="3" id="KW-1185">Reference proteome</keyword>
<dbReference type="PANTHER" id="PTHR33164:SF99">
    <property type="entry name" value="MARR FAMILY REGULATORY PROTEIN"/>
    <property type="match status" value="1"/>
</dbReference>
<dbReference type="PANTHER" id="PTHR33164">
    <property type="entry name" value="TRANSCRIPTIONAL REGULATOR, MARR FAMILY"/>
    <property type="match status" value="1"/>
</dbReference>
<name>A0ABP9P154_9PSEU</name>
<gene>
    <name evidence="2" type="ORF">GCM10023320_70520</name>
</gene>
<dbReference type="InterPro" id="IPR039422">
    <property type="entry name" value="MarR/SlyA-like"/>
</dbReference>
<reference evidence="3" key="1">
    <citation type="journal article" date="2019" name="Int. J. Syst. Evol. Microbiol.">
        <title>The Global Catalogue of Microorganisms (GCM) 10K type strain sequencing project: providing services to taxonomists for standard genome sequencing and annotation.</title>
        <authorList>
            <consortium name="The Broad Institute Genomics Platform"/>
            <consortium name="The Broad Institute Genome Sequencing Center for Infectious Disease"/>
            <person name="Wu L."/>
            <person name="Ma J."/>
        </authorList>
    </citation>
    <scope>NUCLEOTIDE SEQUENCE [LARGE SCALE GENOMIC DNA]</scope>
    <source>
        <strain evidence="3">JCM 18302</strain>
    </source>
</reference>
<dbReference type="Pfam" id="PF12802">
    <property type="entry name" value="MarR_2"/>
    <property type="match status" value="1"/>
</dbReference>
<dbReference type="Proteomes" id="UP001500804">
    <property type="component" value="Unassembled WGS sequence"/>
</dbReference>
<dbReference type="Gene3D" id="1.10.10.10">
    <property type="entry name" value="Winged helix-like DNA-binding domain superfamily/Winged helix DNA-binding domain"/>
    <property type="match status" value="1"/>
</dbReference>
<dbReference type="SMART" id="SM00347">
    <property type="entry name" value="HTH_MARR"/>
    <property type="match status" value="1"/>
</dbReference>